<keyword evidence="2" id="KW-1185">Reference proteome</keyword>
<sequence>MAITRVFADTNTLYPFYLCDLLLHCAEEDLFRVLWSEDLLTELVEVIPRSGHKSRQAVVGLCAAIREVFPDDEVPRSAYEHLIAGMPGTDPTTGHTPPLPSPARPTYCSPVTPKGFRRRHWVAAASV</sequence>
<evidence type="ECO:0008006" key="3">
    <source>
        <dbReference type="Google" id="ProtNLM"/>
    </source>
</evidence>
<evidence type="ECO:0000313" key="2">
    <source>
        <dbReference type="Proteomes" id="UP000552097"/>
    </source>
</evidence>
<evidence type="ECO:0000313" key="1">
    <source>
        <dbReference type="EMBL" id="MBB5808106.1"/>
    </source>
</evidence>
<dbReference type="Proteomes" id="UP000552097">
    <property type="component" value="Unassembled WGS sequence"/>
</dbReference>
<comment type="caution">
    <text evidence="1">The sequence shown here is derived from an EMBL/GenBank/DDBJ whole genome shotgun (WGS) entry which is preliminary data.</text>
</comment>
<organism evidence="1 2">
    <name type="scientific">Saccharothrix ecbatanensis</name>
    <dbReference type="NCBI Taxonomy" id="1105145"/>
    <lineage>
        <taxon>Bacteria</taxon>
        <taxon>Bacillati</taxon>
        <taxon>Actinomycetota</taxon>
        <taxon>Actinomycetes</taxon>
        <taxon>Pseudonocardiales</taxon>
        <taxon>Pseudonocardiaceae</taxon>
        <taxon>Saccharothrix</taxon>
    </lineage>
</organism>
<reference evidence="1 2" key="1">
    <citation type="submission" date="2020-08" db="EMBL/GenBank/DDBJ databases">
        <title>Sequencing the genomes of 1000 actinobacteria strains.</title>
        <authorList>
            <person name="Klenk H.-P."/>
        </authorList>
    </citation>
    <scope>NUCLEOTIDE SEQUENCE [LARGE SCALE GENOMIC DNA]</scope>
    <source>
        <strain evidence="1 2">DSM 45486</strain>
    </source>
</reference>
<dbReference type="EMBL" id="JACHMO010000001">
    <property type="protein sequence ID" value="MBB5808106.1"/>
    <property type="molecule type" value="Genomic_DNA"/>
</dbReference>
<accession>A0A7W9M5E7</accession>
<name>A0A7W9M5E7_9PSEU</name>
<dbReference type="AlphaFoldDB" id="A0A7W9M5E7"/>
<proteinExistence type="predicted"/>
<dbReference type="RefSeq" id="WP_184928057.1">
    <property type="nucleotide sequence ID" value="NZ_JACHMO010000001.1"/>
</dbReference>
<gene>
    <name evidence="1" type="ORF">F4560_007874</name>
</gene>
<protein>
    <recommendedName>
        <fullName evidence="3">PIN domain-containing protein</fullName>
    </recommendedName>
</protein>